<comment type="pathway">
    <text evidence="9">Protein modification; lipoprotein biosynthesis (signal peptide cleavage).</text>
</comment>
<keyword evidence="8 9" id="KW-0472">Membrane</keyword>
<dbReference type="RefSeq" id="WP_188102874.1">
    <property type="nucleotide sequence ID" value="NZ_JAANIH010000029.1"/>
</dbReference>
<proteinExistence type="inferred from homology"/>
<dbReference type="PANTHER" id="PTHR33695:SF1">
    <property type="entry name" value="LIPOPROTEIN SIGNAL PEPTIDASE"/>
    <property type="match status" value="1"/>
</dbReference>
<evidence type="ECO:0000313" key="11">
    <source>
        <dbReference type="EMBL" id="MBC9984132.1"/>
    </source>
</evidence>
<keyword evidence="4 9" id="KW-0812">Transmembrane</keyword>
<evidence type="ECO:0000256" key="8">
    <source>
        <dbReference type="ARBA" id="ARBA00023136"/>
    </source>
</evidence>
<dbReference type="NCBIfam" id="TIGR00077">
    <property type="entry name" value="lspA"/>
    <property type="match status" value="1"/>
</dbReference>
<feature type="active site" evidence="9">
    <location>
        <position position="147"/>
    </location>
</feature>
<dbReference type="Proteomes" id="UP000639516">
    <property type="component" value="Unassembled WGS sequence"/>
</dbReference>
<comment type="similarity">
    <text evidence="1 9 10">Belongs to the peptidase A8 family.</text>
</comment>
<dbReference type="InterPro" id="IPR001872">
    <property type="entry name" value="Peptidase_A8"/>
</dbReference>
<comment type="catalytic activity">
    <reaction evidence="9">
        <text>Release of signal peptides from bacterial membrane prolipoproteins. Hydrolyzes -Xaa-Yaa-Zaa-|-(S,diacylglyceryl)Cys-, in which Xaa is hydrophobic (preferably Leu), and Yaa (Ala or Ser) and Zaa (Gly or Ala) have small, neutral side chains.</text>
        <dbReference type="EC" id="3.4.23.36"/>
    </reaction>
</comment>
<evidence type="ECO:0000256" key="7">
    <source>
        <dbReference type="ARBA" id="ARBA00022989"/>
    </source>
</evidence>
<evidence type="ECO:0000256" key="3">
    <source>
        <dbReference type="ARBA" id="ARBA00022670"/>
    </source>
</evidence>
<evidence type="ECO:0000256" key="4">
    <source>
        <dbReference type="ARBA" id="ARBA00022692"/>
    </source>
</evidence>
<keyword evidence="12" id="KW-1185">Reference proteome</keyword>
<keyword evidence="5 9" id="KW-0064">Aspartyl protease</keyword>
<protein>
    <recommendedName>
        <fullName evidence="9">Lipoprotein signal peptidase</fullName>
        <ecNumber evidence="9">3.4.23.36</ecNumber>
    </recommendedName>
    <alternativeName>
        <fullName evidence="9">Prolipoprotein signal peptidase</fullName>
    </alternativeName>
    <alternativeName>
        <fullName evidence="9">Signal peptidase II</fullName>
        <shortName evidence="9">SPase II</shortName>
    </alternativeName>
</protein>
<dbReference type="PANTHER" id="PTHR33695">
    <property type="entry name" value="LIPOPROTEIN SIGNAL PEPTIDASE"/>
    <property type="match status" value="1"/>
</dbReference>
<dbReference type="EMBL" id="JAATTO010000095">
    <property type="protein sequence ID" value="MBC9984132.1"/>
    <property type="molecule type" value="Genomic_DNA"/>
</dbReference>
<feature type="transmembrane region" description="Helical" evidence="9">
    <location>
        <begin position="139"/>
        <end position="159"/>
    </location>
</feature>
<sequence>MRTEPIAARHAPVHGLRLFGLGLALAWLLLDQATKWWILEYVMKPPEALRIAPFFNLVLGWNRGVSFGILGGHELPPWTLAMFSGTIAAALIVWLLRTRDRLVVTGLALVIGGALGNTLDRIHHGAVTDFLDFHLADWHWPAFNMADVGVVCGAAFLMLDSFVRQDRDAA</sequence>
<comment type="caution">
    <text evidence="11">The sequence shown here is derived from an EMBL/GenBank/DDBJ whole genome shotgun (WGS) entry which is preliminary data.</text>
</comment>
<comment type="subcellular location">
    <subcellularLocation>
        <location evidence="9">Cell membrane</location>
        <topology evidence="9">Multi-pass membrane protein</topology>
    </subcellularLocation>
</comment>
<reference evidence="11 12" key="1">
    <citation type="journal article" date="2020" name="Arch. Microbiol.">
        <title>Bradyrhizobium campsiandrae sp. nov., a nitrogen-fixing bacterial strain isolated from a native leguminous tree from the Amazon adapted to flooded conditions.</title>
        <authorList>
            <person name="Cabral Michel D."/>
            <person name="Martins da Costa E."/>
            <person name="Azarias Guimaraes A."/>
            <person name="Soares de Carvalho T."/>
            <person name="Santos de Castro Caputo P."/>
            <person name="Willems A."/>
            <person name="de Souza Moreira F.M."/>
        </authorList>
    </citation>
    <scope>NUCLEOTIDE SEQUENCE [LARGE SCALE GENOMIC DNA]</scope>
    <source>
        <strain evidence="12">INPA 384B</strain>
    </source>
</reference>
<keyword evidence="2 9" id="KW-1003">Cell membrane</keyword>
<evidence type="ECO:0000256" key="1">
    <source>
        <dbReference type="ARBA" id="ARBA00006139"/>
    </source>
</evidence>
<keyword evidence="6 9" id="KW-0378">Hydrolase</keyword>
<dbReference type="GO" id="GO:0004190">
    <property type="term" value="F:aspartic-type endopeptidase activity"/>
    <property type="evidence" value="ECO:0007669"/>
    <property type="project" value="UniProtKB-EC"/>
</dbReference>
<evidence type="ECO:0000256" key="5">
    <source>
        <dbReference type="ARBA" id="ARBA00022750"/>
    </source>
</evidence>
<dbReference type="Pfam" id="PF01252">
    <property type="entry name" value="Peptidase_A8"/>
    <property type="match status" value="1"/>
</dbReference>
<dbReference type="PRINTS" id="PR00781">
    <property type="entry name" value="LIPOSIGPTASE"/>
</dbReference>
<feature type="transmembrane region" description="Helical" evidence="9">
    <location>
        <begin position="78"/>
        <end position="95"/>
    </location>
</feature>
<dbReference type="HAMAP" id="MF_00161">
    <property type="entry name" value="LspA"/>
    <property type="match status" value="1"/>
</dbReference>
<feature type="active site" evidence="9">
    <location>
        <position position="129"/>
    </location>
</feature>
<evidence type="ECO:0000256" key="6">
    <source>
        <dbReference type="ARBA" id="ARBA00022801"/>
    </source>
</evidence>
<accession>A0ABR7UL80</accession>
<organism evidence="11 12">
    <name type="scientific">Bradyrhizobium campsiandrae</name>
    <dbReference type="NCBI Taxonomy" id="1729892"/>
    <lineage>
        <taxon>Bacteria</taxon>
        <taxon>Pseudomonadati</taxon>
        <taxon>Pseudomonadota</taxon>
        <taxon>Alphaproteobacteria</taxon>
        <taxon>Hyphomicrobiales</taxon>
        <taxon>Nitrobacteraceae</taxon>
        <taxon>Bradyrhizobium</taxon>
    </lineage>
</organism>
<evidence type="ECO:0000313" key="12">
    <source>
        <dbReference type="Proteomes" id="UP000639516"/>
    </source>
</evidence>
<evidence type="ECO:0000256" key="9">
    <source>
        <dbReference type="HAMAP-Rule" id="MF_00161"/>
    </source>
</evidence>
<gene>
    <name evidence="9 11" type="primary">lspA</name>
    <name evidence="11" type="ORF">HA482_38740</name>
</gene>
<dbReference type="EC" id="3.4.23.36" evidence="9"/>
<evidence type="ECO:0000256" key="2">
    <source>
        <dbReference type="ARBA" id="ARBA00022475"/>
    </source>
</evidence>
<feature type="transmembrane region" description="Helical" evidence="9">
    <location>
        <begin position="102"/>
        <end position="119"/>
    </location>
</feature>
<comment type="function">
    <text evidence="9">This protein specifically catalyzes the removal of signal peptides from prolipoproteins.</text>
</comment>
<keyword evidence="3 9" id="KW-0645">Protease</keyword>
<feature type="transmembrane region" description="Helical" evidence="9">
    <location>
        <begin position="12"/>
        <end position="30"/>
    </location>
</feature>
<name>A0ABR7UL80_9BRAD</name>
<evidence type="ECO:0000256" key="10">
    <source>
        <dbReference type="RuleBase" id="RU004181"/>
    </source>
</evidence>
<keyword evidence="7 9" id="KW-1133">Transmembrane helix</keyword>